<dbReference type="Pfam" id="PF02881">
    <property type="entry name" value="SRP54_N"/>
    <property type="match status" value="1"/>
</dbReference>
<evidence type="ECO:0000256" key="6">
    <source>
        <dbReference type="ARBA" id="ARBA00023170"/>
    </source>
</evidence>
<dbReference type="SUPFAM" id="SSF47364">
    <property type="entry name" value="Domain of the SRP/SRP receptor G-proteins"/>
    <property type="match status" value="1"/>
</dbReference>
<dbReference type="GO" id="GO:0005737">
    <property type="term" value="C:cytoplasm"/>
    <property type="evidence" value="ECO:0007669"/>
    <property type="project" value="UniProtKB-ARBA"/>
</dbReference>
<evidence type="ECO:0000313" key="11">
    <source>
        <dbReference type="EMBL" id="GMH85311.1"/>
    </source>
</evidence>
<protein>
    <recommendedName>
        <fullName evidence="13">SRP54-type proteins GTP-binding domain-containing protein</fullName>
    </recommendedName>
</protein>
<dbReference type="GO" id="GO:0005525">
    <property type="term" value="F:GTP binding"/>
    <property type="evidence" value="ECO:0007669"/>
    <property type="project" value="UniProtKB-KW"/>
</dbReference>
<dbReference type="InterPro" id="IPR036225">
    <property type="entry name" value="SRP/SRP_N"/>
</dbReference>
<dbReference type="InterPro" id="IPR042101">
    <property type="entry name" value="SRP54_N_sf"/>
</dbReference>
<dbReference type="InterPro" id="IPR003593">
    <property type="entry name" value="AAA+_ATPase"/>
</dbReference>
<feature type="domain" description="SRP54-type proteins GTP-binding" evidence="9">
    <location>
        <begin position="199"/>
        <end position="401"/>
    </location>
</feature>
<feature type="domain" description="AAA+ ATPase" evidence="8">
    <location>
        <begin position="198"/>
        <end position="360"/>
    </location>
</feature>
<sequence length="407" mass="43842">MHIPVLTLLLLLLPSSLSFTFLPSALQSPLKQPFTPPKPPTPTSLFLFDFFSKKSKEGLAQITDLTSSIVQGDLKGGLEGVKEYIDQENEIFGARIGEIFESSIIGSSLTSLFSNLTPTTLDSTLLNLKDLLLSTDIGIEATEEIITEVKSIVEGNNNIGEVELTEIVRSKLIDILKLKKTPTSPSTPSGLKFSTSNLPTVYLIIGSNGMGKTTSIGKLSHRLNKVLNLKVLVAACDTYRAGAVGQLKVWGERGGVDVFSSEDVMVKNGKEVYTDEELSKIAPSTVLYSALEKAREYDCLIIDTSGRLSNNEGLNRELVKMKEVVEKVYGKEPEEIVLVVDASQGSMVLESARIWSSTVGVSSLILTKLDGTARGGSVIAVSKELGIPVKLVGVGEVRNWGGGFEGF</sequence>
<keyword evidence="6" id="KW-0675">Receptor</keyword>
<dbReference type="PANTHER" id="PTHR43134:SF7">
    <property type="entry name" value="CELL DIVISION PROTEIN FTSY HOMOLOG, CHLOROPLASTIC"/>
    <property type="match status" value="1"/>
</dbReference>
<evidence type="ECO:0000256" key="3">
    <source>
        <dbReference type="ARBA" id="ARBA00022741"/>
    </source>
</evidence>
<dbReference type="SUPFAM" id="SSF52540">
    <property type="entry name" value="P-loop containing nucleoside triphosphate hydrolases"/>
    <property type="match status" value="1"/>
</dbReference>
<dbReference type="SMART" id="SM00962">
    <property type="entry name" value="SRP54"/>
    <property type="match status" value="1"/>
</dbReference>
<keyword evidence="4" id="KW-0342">GTP-binding</keyword>
<dbReference type="Gene3D" id="1.20.120.140">
    <property type="entry name" value="Signal recognition particle SRP54, nucleotide-binding domain"/>
    <property type="match status" value="1"/>
</dbReference>
<keyword evidence="7" id="KW-0732">Signal</keyword>
<reference evidence="12" key="1">
    <citation type="journal article" date="2023" name="Commun. Biol.">
        <title>Genome analysis of Parmales, the sister group of diatoms, reveals the evolutionary specialization of diatoms from phago-mixotrophs to photoautotrophs.</title>
        <authorList>
            <person name="Ban H."/>
            <person name="Sato S."/>
            <person name="Yoshikawa S."/>
            <person name="Yamada K."/>
            <person name="Nakamura Y."/>
            <person name="Ichinomiya M."/>
            <person name="Sato N."/>
            <person name="Blanc-Mathieu R."/>
            <person name="Endo H."/>
            <person name="Kuwata A."/>
            <person name="Ogata H."/>
        </authorList>
    </citation>
    <scope>NUCLEOTIDE SEQUENCE [LARGE SCALE GENOMIC DNA]</scope>
</reference>
<feature type="domain" description="Signal recognition particle SRP54 helical bundle" evidence="10">
    <location>
        <begin position="99"/>
        <end position="176"/>
    </location>
</feature>
<dbReference type="SMART" id="SM00963">
    <property type="entry name" value="SRP54_N"/>
    <property type="match status" value="1"/>
</dbReference>
<dbReference type="SMART" id="SM00382">
    <property type="entry name" value="AAA"/>
    <property type="match status" value="1"/>
</dbReference>
<dbReference type="InterPro" id="IPR000897">
    <property type="entry name" value="SRP54_GTPase_dom"/>
</dbReference>
<organism evidence="11 12">
    <name type="scientific">Triparma laevis f. inornata</name>
    <dbReference type="NCBI Taxonomy" id="1714386"/>
    <lineage>
        <taxon>Eukaryota</taxon>
        <taxon>Sar</taxon>
        <taxon>Stramenopiles</taxon>
        <taxon>Ochrophyta</taxon>
        <taxon>Bolidophyceae</taxon>
        <taxon>Parmales</taxon>
        <taxon>Triparmaceae</taxon>
        <taxon>Triparma</taxon>
    </lineage>
</organism>
<evidence type="ECO:0000259" key="9">
    <source>
        <dbReference type="SMART" id="SM00962"/>
    </source>
</evidence>
<dbReference type="InterPro" id="IPR013822">
    <property type="entry name" value="Signal_recog_particl_SRP54_hlx"/>
</dbReference>
<feature type="signal peptide" evidence="7">
    <location>
        <begin position="1"/>
        <end position="18"/>
    </location>
</feature>
<gene>
    <name evidence="11" type="ORF">TL16_g10190</name>
</gene>
<evidence type="ECO:0000256" key="4">
    <source>
        <dbReference type="ARBA" id="ARBA00023134"/>
    </source>
</evidence>
<dbReference type="Proteomes" id="UP001162640">
    <property type="component" value="Unassembled WGS sequence"/>
</dbReference>
<proteinExistence type="inferred from homology"/>
<evidence type="ECO:0000256" key="7">
    <source>
        <dbReference type="SAM" id="SignalP"/>
    </source>
</evidence>
<evidence type="ECO:0000259" key="8">
    <source>
        <dbReference type="SMART" id="SM00382"/>
    </source>
</evidence>
<dbReference type="Pfam" id="PF00448">
    <property type="entry name" value="SRP54"/>
    <property type="match status" value="1"/>
</dbReference>
<keyword evidence="3" id="KW-0547">Nucleotide-binding</keyword>
<comment type="subcellular location">
    <subcellularLocation>
        <location evidence="1">Membrane</location>
        <topology evidence="1">Peripheral membrane protein</topology>
    </subcellularLocation>
</comment>
<name>A0A9W7B700_9STRA</name>
<evidence type="ECO:0000256" key="1">
    <source>
        <dbReference type="ARBA" id="ARBA00004170"/>
    </source>
</evidence>
<dbReference type="GO" id="GO:0005047">
    <property type="term" value="F:signal recognition particle binding"/>
    <property type="evidence" value="ECO:0007669"/>
    <property type="project" value="TreeGrafter"/>
</dbReference>
<dbReference type="GO" id="GO:0016020">
    <property type="term" value="C:membrane"/>
    <property type="evidence" value="ECO:0007669"/>
    <property type="project" value="UniProtKB-SubCell"/>
</dbReference>
<dbReference type="GO" id="GO:0006614">
    <property type="term" value="P:SRP-dependent cotranslational protein targeting to membrane"/>
    <property type="evidence" value="ECO:0007669"/>
    <property type="project" value="InterPro"/>
</dbReference>
<dbReference type="AlphaFoldDB" id="A0A9W7B700"/>
<keyword evidence="5" id="KW-0472">Membrane</keyword>
<evidence type="ECO:0000256" key="5">
    <source>
        <dbReference type="ARBA" id="ARBA00023136"/>
    </source>
</evidence>
<dbReference type="Gene3D" id="3.40.50.300">
    <property type="entry name" value="P-loop containing nucleotide triphosphate hydrolases"/>
    <property type="match status" value="1"/>
</dbReference>
<evidence type="ECO:0000313" key="12">
    <source>
        <dbReference type="Proteomes" id="UP001162640"/>
    </source>
</evidence>
<dbReference type="GO" id="GO:0003924">
    <property type="term" value="F:GTPase activity"/>
    <property type="evidence" value="ECO:0007669"/>
    <property type="project" value="TreeGrafter"/>
</dbReference>
<accession>A0A9W7B700</accession>
<comment type="caution">
    <text evidence="11">The sequence shown here is derived from an EMBL/GenBank/DDBJ whole genome shotgun (WGS) entry which is preliminary data.</text>
</comment>
<evidence type="ECO:0000256" key="2">
    <source>
        <dbReference type="ARBA" id="ARBA00008531"/>
    </source>
</evidence>
<evidence type="ECO:0000259" key="10">
    <source>
        <dbReference type="SMART" id="SM00963"/>
    </source>
</evidence>
<dbReference type="InterPro" id="IPR027417">
    <property type="entry name" value="P-loop_NTPase"/>
</dbReference>
<evidence type="ECO:0008006" key="13">
    <source>
        <dbReference type="Google" id="ProtNLM"/>
    </source>
</evidence>
<dbReference type="EMBL" id="BLQM01000357">
    <property type="protein sequence ID" value="GMH85311.1"/>
    <property type="molecule type" value="Genomic_DNA"/>
</dbReference>
<comment type="similarity">
    <text evidence="2">Belongs to the GTP-binding SRP family.</text>
</comment>
<dbReference type="PANTHER" id="PTHR43134">
    <property type="entry name" value="SIGNAL RECOGNITION PARTICLE RECEPTOR SUBUNIT ALPHA"/>
    <property type="match status" value="1"/>
</dbReference>
<feature type="chain" id="PRO_5040840124" description="SRP54-type proteins GTP-binding domain-containing protein" evidence="7">
    <location>
        <begin position="19"/>
        <end position="407"/>
    </location>
</feature>